<evidence type="ECO:0000256" key="2">
    <source>
        <dbReference type="ARBA" id="ARBA00010610"/>
    </source>
</evidence>
<evidence type="ECO:0000313" key="9">
    <source>
        <dbReference type="Proteomes" id="UP000738126"/>
    </source>
</evidence>
<evidence type="ECO:0000256" key="3">
    <source>
        <dbReference type="ARBA" id="ARBA00022490"/>
    </source>
</evidence>
<name>A0ABS1E2X6_9GAMM</name>
<sequence length="134" mass="15083">MAESVFESPASEETVLDSIQEGLEQLSLPGLQKVEKALEQERKRREKEARKQAQQEIREVAQRYGLNVDDLLAQADTTKGPKGKSKGKVPPKFRHPEDSSMTWTGRGRKPKWVQAWEEAGGDIEELRIPEQSAG</sequence>
<dbReference type="Gene3D" id="4.10.430.10">
    <property type="entry name" value="Histone-like protein H-NS, C-terminal domain"/>
    <property type="match status" value="1"/>
</dbReference>
<dbReference type="Proteomes" id="UP000738126">
    <property type="component" value="Unassembled WGS sequence"/>
</dbReference>
<dbReference type="PANTHER" id="PTHR38097:SF2">
    <property type="entry name" value="DNA-BINDING PROTEIN STPA"/>
    <property type="match status" value="1"/>
</dbReference>
<reference evidence="8 9" key="1">
    <citation type="journal article" date="2020" name="Microorganisms">
        <title>Osmotic Adaptation and Compatible Solute Biosynthesis of Phototrophic Bacteria as Revealed from Genome Analyses.</title>
        <authorList>
            <person name="Imhoff J.F."/>
            <person name="Rahn T."/>
            <person name="Kunzel S."/>
            <person name="Keller A."/>
            <person name="Neulinger S.C."/>
        </authorList>
    </citation>
    <scope>NUCLEOTIDE SEQUENCE [LARGE SCALE GENOMIC DNA]</scope>
    <source>
        <strain evidence="8 9">DSM 15116</strain>
    </source>
</reference>
<feature type="coiled-coil region" evidence="5">
    <location>
        <begin position="31"/>
        <end position="63"/>
    </location>
</feature>
<feature type="region of interest" description="Disordered" evidence="6">
    <location>
        <begin position="73"/>
        <end position="110"/>
    </location>
</feature>
<keyword evidence="9" id="KW-1185">Reference proteome</keyword>
<dbReference type="InterPro" id="IPR037150">
    <property type="entry name" value="H-NS_C_dom_sf"/>
</dbReference>
<evidence type="ECO:0000259" key="7">
    <source>
        <dbReference type="SMART" id="SM00528"/>
    </source>
</evidence>
<keyword evidence="3" id="KW-0963">Cytoplasm</keyword>
<comment type="similarity">
    <text evidence="2">Belongs to the histone-like protein H-NS family.</text>
</comment>
<dbReference type="PANTHER" id="PTHR38097">
    <property type="match status" value="1"/>
</dbReference>
<comment type="caution">
    <text evidence="8">The sequence shown here is derived from an EMBL/GenBank/DDBJ whole genome shotgun (WGS) entry which is preliminary data.</text>
</comment>
<evidence type="ECO:0000256" key="5">
    <source>
        <dbReference type="SAM" id="Coils"/>
    </source>
</evidence>
<dbReference type="EMBL" id="NRSH01000003">
    <property type="protein sequence ID" value="MBK1725567.1"/>
    <property type="molecule type" value="Genomic_DNA"/>
</dbReference>
<keyword evidence="4" id="KW-0238">DNA-binding</keyword>
<evidence type="ECO:0000313" key="8">
    <source>
        <dbReference type="EMBL" id="MBK1725567.1"/>
    </source>
</evidence>
<dbReference type="RefSeq" id="WP_200255835.1">
    <property type="nucleotide sequence ID" value="NZ_NRSH01000003.1"/>
</dbReference>
<feature type="compositionally biased region" description="Basic residues" evidence="6">
    <location>
        <begin position="81"/>
        <end position="93"/>
    </location>
</feature>
<comment type="subcellular location">
    <subcellularLocation>
        <location evidence="1">Cytoplasm</location>
        <location evidence="1">Nucleoid</location>
    </subcellularLocation>
</comment>
<evidence type="ECO:0000256" key="4">
    <source>
        <dbReference type="ARBA" id="ARBA00023125"/>
    </source>
</evidence>
<proteinExistence type="inferred from homology"/>
<protein>
    <submittedName>
        <fullName evidence="8">Trans-acting regulatory HvrA protein</fullName>
    </submittedName>
</protein>
<evidence type="ECO:0000256" key="1">
    <source>
        <dbReference type="ARBA" id="ARBA00004453"/>
    </source>
</evidence>
<dbReference type="Pfam" id="PF00816">
    <property type="entry name" value="Histone_HNS"/>
    <property type="match status" value="1"/>
</dbReference>
<keyword evidence="5" id="KW-0175">Coiled coil</keyword>
<accession>A0ABS1E2X6</accession>
<dbReference type="SMART" id="SM00528">
    <property type="entry name" value="HNS"/>
    <property type="match status" value="1"/>
</dbReference>
<dbReference type="SUPFAM" id="SSF81273">
    <property type="entry name" value="H-NS histone-like proteins"/>
    <property type="match status" value="1"/>
</dbReference>
<dbReference type="InterPro" id="IPR027444">
    <property type="entry name" value="H-NS_C_dom"/>
</dbReference>
<evidence type="ECO:0000256" key="6">
    <source>
        <dbReference type="SAM" id="MobiDB-lite"/>
    </source>
</evidence>
<organism evidence="8 9">
    <name type="scientific">Halorhodospira neutriphila</name>
    <dbReference type="NCBI Taxonomy" id="168379"/>
    <lineage>
        <taxon>Bacteria</taxon>
        <taxon>Pseudomonadati</taxon>
        <taxon>Pseudomonadota</taxon>
        <taxon>Gammaproteobacteria</taxon>
        <taxon>Chromatiales</taxon>
        <taxon>Ectothiorhodospiraceae</taxon>
        <taxon>Halorhodospira</taxon>
    </lineage>
</organism>
<gene>
    <name evidence="8" type="ORF">CKO13_00695</name>
</gene>
<feature type="domain" description="DNA-binding protein H-NS-like C-terminal" evidence="7">
    <location>
        <begin position="83"/>
        <end position="128"/>
    </location>
</feature>